<dbReference type="InterPro" id="IPR029060">
    <property type="entry name" value="PIN-like_dom_sf"/>
</dbReference>
<dbReference type="SUPFAM" id="SSF88723">
    <property type="entry name" value="PIN domain-like"/>
    <property type="match status" value="1"/>
</dbReference>
<dbReference type="PANTHER" id="PTHR15976:SF17">
    <property type="entry name" value="CONSTITUTIVE COACTIVATOR OF PEROXISOME PROLIFERATOR-ACTIVATED RECEPTOR GAMMA"/>
    <property type="match status" value="1"/>
</dbReference>
<dbReference type="Gene3D" id="3.40.50.1010">
    <property type="entry name" value="5'-nuclease"/>
    <property type="match status" value="1"/>
</dbReference>
<evidence type="ECO:0000313" key="2">
    <source>
        <dbReference type="EMBL" id="JAS62768.1"/>
    </source>
</evidence>
<dbReference type="EMBL" id="GECZ01007001">
    <property type="protein sequence ID" value="JAS62768.1"/>
    <property type="molecule type" value="Transcribed_RNA"/>
</dbReference>
<dbReference type="AlphaFoldDB" id="A0A1B6GK21"/>
<proteinExistence type="inferred from homology"/>
<organism evidence="2">
    <name type="scientific">Cuerna arida</name>
    <dbReference type="NCBI Taxonomy" id="1464854"/>
    <lineage>
        <taxon>Eukaryota</taxon>
        <taxon>Metazoa</taxon>
        <taxon>Ecdysozoa</taxon>
        <taxon>Arthropoda</taxon>
        <taxon>Hexapoda</taxon>
        <taxon>Insecta</taxon>
        <taxon>Pterygota</taxon>
        <taxon>Neoptera</taxon>
        <taxon>Paraneoptera</taxon>
        <taxon>Hemiptera</taxon>
        <taxon>Auchenorrhyncha</taxon>
        <taxon>Membracoidea</taxon>
        <taxon>Cicadellidae</taxon>
        <taxon>Cicadellinae</taxon>
        <taxon>Proconiini</taxon>
        <taxon>Cuerna</taxon>
    </lineage>
</organism>
<dbReference type="GO" id="GO:0005634">
    <property type="term" value="C:nucleus"/>
    <property type="evidence" value="ECO:0007669"/>
    <property type="project" value="TreeGrafter"/>
</dbReference>
<feature type="non-terminal residue" evidence="2">
    <location>
        <position position="655"/>
    </location>
</feature>
<sequence>MWKGYYKYCNIPLVLYSILKEKKRQLLQLIEKQHSIINVTYYTFKGISQLMMGVRGLQTYLEQYCQSASPIVSISDLVSNIRESSYRPDQELIIVVDGSSCIRHLYGDLEWIGGAQLKQYGEKAQHFVQAFANLGVRLVFFFDGPTAEKKRKTWVERRMSKLDSMYIVLDAISNGTPTHVIPKKHFHLPPGMGQLSRVIFKTVCHCEVYQSLTECDEEIADYARKNKVFAILGQDSDYVIMDTGNTLYLSIEHLNLRNMTTRLYDRWELARSLRIHPSQLPLLATFMGNDIITSQDLRPFHLNVIRQPVYNRNINFRILVPSIAMFVRTLPLDETQLFSILPDIAIRTLGHPSRDRDIITSLYSYKSHAIDHVREDIDRNDHWSRLVAEARYRHQTNELPSMVYAIMSGLPFESATSIEDFRKNDLPTFASATQPIRERIYGILLQEKPLPESGAHLVPEWCMAGPGSLDQANYVPAMPPVSPHPGLLALWNDNQRYLSVRWTLFVSSVSHKLNVSRVRSTVPTYLVIPTLILFNINETGCLCPWEVDAMLATASCMKYYNVTKLAALPSDPVSARGVRVANLIMRSTFILYFLLASCGYPLTLEETAPWLFFDGKLFQIKYNEAGSGYSHSRLCDNRVDTLEVFQVARSVVFYN</sequence>
<dbReference type="InterPro" id="IPR026784">
    <property type="entry name" value="Coact_PPARg"/>
</dbReference>
<evidence type="ECO:0000256" key="1">
    <source>
        <dbReference type="ARBA" id="ARBA00009495"/>
    </source>
</evidence>
<gene>
    <name evidence="2" type="ORF">g.37903</name>
</gene>
<protein>
    <recommendedName>
        <fullName evidence="3">Constitutive coactivator of peroxisome proliferator-activated receptor gamma</fullName>
    </recommendedName>
</protein>
<dbReference type="PANTHER" id="PTHR15976">
    <property type="entry name" value="CONSTITUTIVE COACTIVATOR OF PEROXISOME PROLIFERATOR-ACTIVATED RECEPTOR GAMMA"/>
    <property type="match status" value="1"/>
</dbReference>
<comment type="similarity">
    <text evidence="1">Belongs to the constitutive coactivator of PPAR-gamma family.</text>
</comment>
<reference evidence="2" key="1">
    <citation type="submission" date="2015-11" db="EMBL/GenBank/DDBJ databases">
        <title>De novo transcriptome assembly of four potential Pierce s Disease insect vectors from Arizona vineyards.</title>
        <authorList>
            <person name="Tassone E.E."/>
        </authorList>
    </citation>
    <scope>NUCLEOTIDE SEQUENCE</scope>
</reference>
<evidence type="ECO:0008006" key="3">
    <source>
        <dbReference type="Google" id="ProtNLM"/>
    </source>
</evidence>
<name>A0A1B6GK21_9HEMI</name>
<accession>A0A1B6GK21</accession>